<dbReference type="EMBL" id="SZUA01000003">
    <property type="protein sequence ID" value="TKR29505.1"/>
    <property type="molecule type" value="Genomic_DNA"/>
</dbReference>
<proteinExistence type="predicted"/>
<name>A0A4U5JKB7_9GAMM</name>
<gene>
    <name evidence="1" type="ORF">FCE95_15320</name>
</gene>
<keyword evidence="2" id="KW-1185">Reference proteome</keyword>
<comment type="caution">
    <text evidence="1">The sequence shown here is derived from an EMBL/GenBank/DDBJ whole genome shotgun (WGS) entry which is preliminary data.</text>
</comment>
<dbReference type="Proteomes" id="UP000308707">
    <property type="component" value="Unassembled WGS sequence"/>
</dbReference>
<dbReference type="PANTHER" id="PTHR20883:SF46">
    <property type="entry name" value="PHYTANOYL-COA HYDROXYLASE"/>
    <property type="match status" value="1"/>
</dbReference>
<dbReference type="InterPro" id="IPR008775">
    <property type="entry name" value="Phytyl_CoA_dOase-like"/>
</dbReference>
<dbReference type="SUPFAM" id="SSF51197">
    <property type="entry name" value="Clavaminate synthase-like"/>
    <property type="match status" value="1"/>
</dbReference>
<reference evidence="1 2" key="1">
    <citation type="submission" date="2019-04" db="EMBL/GenBank/DDBJ databases">
        <title>Reference strain of H23.</title>
        <authorList>
            <person name="Luo X."/>
        </authorList>
    </citation>
    <scope>NUCLEOTIDE SEQUENCE [LARGE SCALE GENOMIC DNA]</scope>
    <source>
        <strain evidence="1 2">H23</strain>
    </source>
</reference>
<sequence>MYPDADSEQIDFFREHGYLVVKQAIPQADLDELEEHCDVLIAQKHELANDWAWSSDESRENRSFRIVQSSPSKVWADIADQPYRKWLARFSSQLMALDMAFWYDQFLGKPPGHGAATEWHQDEGYWGRNLEDRGITGWIPLQAVDVVNGCMHFIDGGHRLGILPHKLVEGVQSDLLTCEVDETRTVVCPMQRGDVAFHHSKTPHMSTPNSGPAWRKAVTNHLQQRGAGGEGGHYPWRVKVNQRTGERKAVGGMGEENS</sequence>
<dbReference type="Gene3D" id="2.60.120.620">
    <property type="entry name" value="q2cbj1_9rhob like domain"/>
    <property type="match status" value="1"/>
</dbReference>
<dbReference type="RefSeq" id="WP_137267908.1">
    <property type="nucleotide sequence ID" value="NZ_SZUA01000003.1"/>
</dbReference>
<dbReference type="PANTHER" id="PTHR20883">
    <property type="entry name" value="PHYTANOYL-COA DIOXYGENASE DOMAIN CONTAINING 1"/>
    <property type="match status" value="1"/>
</dbReference>
<dbReference type="OrthoDB" id="9814777at2"/>
<dbReference type="GO" id="GO:0016706">
    <property type="term" value="F:2-oxoglutarate-dependent dioxygenase activity"/>
    <property type="evidence" value="ECO:0007669"/>
    <property type="project" value="UniProtKB-ARBA"/>
</dbReference>
<evidence type="ECO:0000313" key="1">
    <source>
        <dbReference type="EMBL" id="TKR29505.1"/>
    </source>
</evidence>
<dbReference type="GO" id="GO:0005506">
    <property type="term" value="F:iron ion binding"/>
    <property type="evidence" value="ECO:0007669"/>
    <property type="project" value="UniProtKB-ARBA"/>
</dbReference>
<protein>
    <submittedName>
        <fullName evidence="1">Phytanoyl-CoA dioxygenase family protein</fullName>
    </submittedName>
</protein>
<accession>A0A4U5JKB7</accession>
<keyword evidence="1" id="KW-0223">Dioxygenase</keyword>
<dbReference type="AlphaFoldDB" id="A0A4U5JKB7"/>
<evidence type="ECO:0000313" key="2">
    <source>
        <dbReference type="Proteomes" id="UP000308707"/>
    </source>
</evidence>
<keyword evidence="1" id="KW-0560">Oxidoreductase</keyword>
<dbReference type="Pfam" id="PF05721">
    <property type="entry name" value="PhyH"/>
    <property type="match status" value="1"/>
</dbReference>
<organism evidence="1 2">
    <name type="scientific">Luteimonas gilva</name>
    <dbReference type="NCBI Taxonomy" id="2572684"/>
    <lineage>
        <taxon>Bacteria</taxon>
        <taxon>Pseudomonadati</taxon>
        <taxon>Pseudomonadota</taxon>
        <taxon>Gammaproteobacteria</taxon>
        <taxon>Lysobacterales</taxon>
        <taxon>Lysobacteraceae</taxon>
        <taxon>Luteimonas</taxon>
    </lineage>
</organism>